<organism evidence="2 3">
    <name type="scientific">candidate division WWE3 bacterium CG_4_10_14_0_2_um_filter_41_14</name>
    <dbReference type="NCBI Taxonomy" id="1975072"/>
    <lineage>
        <taxon>Bacteria</taxon>
        <taxon>Katanobacteria</taxon>
    </lineage>
</organism>
<dbReference type="Proteomes" id="UP000228920">
    <property type="component" value="Unassembled WGS sequence"/>
</dbReference>
<protein>
    <submittedName>
        <fullName evidence="2">Uncharacterized protein</fullName>
    </submittedName>
</protein>
<dbReference type="EMBL" id="PFNL01000084">
    <property type="protein sequence ID" value="PIZ46725.1"/>
    <property type="molecule type" value="Genomic_DNA"/>
</dbReference>
<reference evidence="3" key="1">
    <citation type="submission" date="2017-09" db="EMBL/GenBank/DDBJ databases">
        <title>Depth-based differentiation of microbial function through sediment-hosted aquifers and enrichment of novel symbionts in the deep terrestrial subsurface.</title>
        <authorList>
            <person name="Probst A.J."/>
            <person name="Ladd B."/>
            <person name="Jarett J.K."/>
            <person name="Geller-Mcgrath D.E."/>
            <person name="Sieber C.M.K."/>
            <person name="Emerson J.B."/>
            <person name="Anantharaman K."/>
            <person name="Thomas B.C."/>
            <person name="Malmstrom R."/>
            <person name="Stieglmeier M."/>
            <person name="Klingl A."/>
            <person name="Woyke T."/>
            <person name="Ryan C.M."/>
            <person name="Banfield J.F."/>
        </authorList>
    </citation>
    <scope>NUCLEOTIDE SEQUENCE [LARGE SCALE GENOMIC DNA]</scope>
</reference>
<evidence type="ECO:0000256" key="1">
    <source>
        <dbReference type="SAM" id="MobiDB-lite"/>
    </source>
</evidence>
<sequence length="310" mass="34835">MGKKNIPAKRQPPHRSNLGPREKGLTFAEQITASMGIKPDEAAVVEPIHYPENFSTPEGRITHNAHIIGTSYEHQSQIDGLSNAFTQTFGEVAQDISQELAHTPDKESTQNKRETLRNALSELELLTTVERIVFEGDLDHIDAQTFNEGVSVDGDPQFIADINGVTTSLLVKGEPQKVYVKTASWTFNPNGIRLEIKYISELDGTEYVTNANMDFHRRKHERFGNKEQAALDLNAGNINNALGYLTRPAGTSEEDFHRKKDYHRYKHLDACIKGKDDFETIKEARIKNMRALKDRASQLAKQRHSLAGIT</sequence>
<evidence type="ECO:0000313" key="3">
    <source>
        <dbReference type="Proteomes" id="UP000228920"/>
    </source>
</evidence>
<dbReference type="AlphaFoldDB" id="A0A2M7TJH2"/>
<evidence type="ECO:0000313" key="2">
    <source>
        <dbReference type="EMBL" id="PIZ46725.1"/>
    </source>
</evidence>
<gene>
    <name evidence="2" type="ORF">COY32_02875</name>
</gene>
<comment type="caution">
    <text evidence="2">The sequence shown here is derived from an EMBL/GenBank/DDBJ whole genome shotgun (WGS) entry which is preliminary data.</text>
</comment>
<proteinExistence type="predicted"/>
<feature type="region of interest" description="Disordered" evidence="1">
    <location>
        <begin position="1"/>
        <end position="23"/>
    </location>
</feature>
<name>A0A2M7TJH2_UNCKA</name>
<accession>A0A2M7TJH2</accession>
<feature type="compositionally biased region" description="Basic residues" evidence="1">
    <location>
        <begin position="1"/>
        <end position="13"/>
    </location>
</feature>